<comment type="caution">
    <text evidence="7">The sequence shown here is derived from an EMBL/GenBank/DDBJ whole genome shotgun (WGS) entry which is preliminary data.</text>
</comment>
<evidence type="ECO:0000256" key="6">
    <source>
        <dbReference type="SAM" id="Phobius"/>
    </source>
</evidence>
<protein>
    <submittedName>
        <fullName evidence="7">Oligosaccharide flippase family protein</fullName>
    </submittedName>
</protein>
<evidence type="ECO:0000313" key="7">
    <source>
        <dbReference type="EMBL" id="MCQ1059909.1"/>
    </source>
</evidence>
<evidence type="ECO:0000256" key="3">
    <source>
        <dbReference type="ARBA" id="ARBA00022692"/>
    </source>
</evidence>
<keyword evidence="2" id="KW-1003">Cell membrane</keyword>
<feature type="transmembrane region" description="Helical" evidence="6">
    <location>
        <begin position="280"/>
        <end position="304"/>
    </location>
</feature>
<feature type="transmembrane region" description="Helical" evidence="6">
    <location>
        <begin position="237"/>
        <end position="259"/>
    </location>
</feature>
<feature type="transmembrane region" description="Helical" evidence="6">
    <location>
        <begin position="401"/>
        <end position="419"/>
    </location>
</feature>
<evidence type="ECO:0000313" key="8">
    <source>
        <dbReference type="Proteomes" id="UP001524460"/>
    </source>
</evidence>
<feature type="transmembrane region" description="Helical" evidence="6">
    <location>
        <begin position="369"/>
        <end position="389"/>
    </location>
</feature>
<feature type="transmembrane region" description="Helical" evidence="6">
    <location>
        <begin position="316"/>
        <end position="337"/>
    </location>
</feature>
<comment type="subcellular location">
    <subcellularLocation>
        <location evidence="1">Cell membrane</location>
        <topology evidence="1">Multi-pass membrane protein</topology>
    </subcellularLocation>
</comment>
<keyword evidence="5 6" id="KW-0472">Membrane</keyword>
<feature type="transmembrane region" description="Helical" evidence="6">
    <location>
        <begin position="344"/>
        <end position="363"/>
    </location>
</feature>
<reference evidence="7 8" key="1">
    <citation type="submission" date="2022-07" db="EMBL/GenBank/DDBJ databases">
        <title>Photobacterium pectinilyticum sp. nov., a marine bacterium isolated from surface seawater of Qingdao offshore.</title>
        <authorList>
            <person name="Wang X."/>
        </authorList>
    </citation>
    <scope>NUCLEOTIDE SEQUENCE [LARGE SCALE GENOMIC DNA]</scope>
    <source>
        <strain evidence="7 8">ZSDE20</strain>
    </source>
</reference>
<evidence type="ECO:0000256" key="4">
    <source>
        <dbReference type="ARBA" id="ARBA00022989"/>
    </source>
</evidence>
<dbReference type="PANTHER" id="PTHR30250">
    <property type="entry name" value="PST FAMILY PREDICTED COLANIC ACID TRANSPORTER"/>
    <property type="match status" value="1"/>
</dbReference>
<feature type="transmembrane region" description="Helical" evidence="6">
    <location>
        <begin position="142"/>
        <end position="163"/>
    </location>
</feature>
<sequence length="465" mass="51090">MTPALTMAVYAVGLISSKLVALFLQPFVTQWLGTEQFGRLDVLVALGSLLTLIMSFGISDAIYRFAHEQHDQDAIFRSALGLLLTIAGGLTIVAQLTVPWLQQALPGEPPLFALHCLLTTLFLNTLCCVPLAILRIRNEAKLFVTAQIVFALIQGLGVMLLAPHYGVDGIMAAGLVAQIVQVIVLAKHFPSPRLGHIRLFLRYGRAITLSGILSFVIIGAERWAIADTLGLSLLAPYAVAIQWAIAASLLLEPFGLWWFPKRFGLINTAEDRQQAAEISVIGCQLSCLVAAGIITIGSRFLLWWLPDDFHASADMLPMLGIMVMFKHASTLLNIGCYHQKDGKSVVLIGIFSACCALGILFFILPEYGLFAFIGAGIGLQLLRLSLFYYYSQYYLPLPYPLGRLATSYGLITLLLTAHYQLTPAYEVICTLLLISQIVWPWGKAKLALSRQKKLDNSLRAAKHYE</sequence>
<keyword evidence="4 6" id="KW-1133">Transmembrane helix</keyword>
<feature type="transmembrane region" description="Helical" evidence="6">
    <location>
        <begin position="40"/>
        <end position="63"/>
    </location>
</feature>
<name>A0ABT1N7U9_9GAMM</name>
<dbReference type="PANTHER" id="PTHR30250:SF11">
    <property type="entry name" value="O-ANTIGEN TRANSPORTER-RELATED"/>
    <property type="match status" value="1"/>
</dbReference>
<feature type="transmembrane region" description="Helical" evidence="6">
    <location>
        <begin position="169"/>
        <end position="186"/>
    </location>
</feature>
<keyword evidence="3 6" id="KW-0812">Transmembrane</keyword>
<dbReference type="Pfam" id="PF13440">
    <property type="entry name" value="Polysacc_synt_3"/>
    <property type="match status" value="1"/>
</dbReference>
<accession>A0ABT1N7U9</accession>
<keyword evidence="8" id="KW-1185">Reference proteome</keyword>
<dbReference type="RefSeq" id="WP_255044024.1">
    <property type="nucleotide sequence ID" value="NZ_JANEYT010000050.1"/>
</dbReference>
<proteinExistence type="predicted"/>
<feature type="transmembrane region" description="Helical" evidence="6">
    <location>
        <begin position="7"/>
        <end position="28"/>
    </location>
</feature>
<feature type="transmembrane region" description="Helical" evidence="6">
    <location>
        <begin position="112"/>
        <end position="133"/>
    </location>
</feature>
<gene>
    <name evidence="7" type="ORF">NHN17_17815</name>
</gene>
<evidence type="ECO:0000256" key="2">
    <source>
        <dbReference type="ARBA" id="ARBA00022475"/>
    </source>
</evidence>
<feature type="transmembrane region" description="Helical" evidence="6">
    <location>
        <begin position="425"/>
        <end position="442"/>
    </location>
</feature>
<feature type="transmembrane region" description="Helical" evidence="6">
    <location>
        <begin position="75"/>
        <end position="100"/>
    </location>
</feature>
<organism evidence="7 8">
    <name type="scientific">Photobacterium pectinilyticum</name>
    <dbReference type="NCBI Taxonomy" id="2906793"/>
    <lineage>
        <taxon>Bacteria</taxon>
        <taxon>Pseudomonadati</taxon>
        <taxon>Pseudomonadota</taxon>
        <taxon>Gammaproteobacteria</taxon>
        <taxon>Vibrionales</taxon>
        <taxon>Vibrionaceae</taxon>
        <taxon>Photobacterium</taxon>
    </lineage>
</organism>
<dbReference type="Proteomes" id="UP001524460">
    <property type="component" value="Unassembled WGS sequence"/>
</dbReference>
<evidence type="ECO:0000256" key="5">
    <source>
        <dbReference type="ARBA" id="ARBA00023136"/>
    </source>
</evidence>
<dbReference type="EMBL" id="JANEYT010000050">
    <property type="protein sequence ID" value="MCQ1059909.1"/>
    <property type="molecule type" value="Genomic_DNA"/>
</dbReference>
<dbReference type="InterPro" id="IPR050833">
    <property type="entry name" value="Poly_Biosynth_Transport"/>
</dbReference>
<evidence type="ECO:0000256" key="1">
    <source>
        <dbReference type="ARBA" id="ARBA00004651"/>
    </source>
</evidence>
<feature type="transmembrane region" description="Helical" evidence="6">
    <location>
        <begin position="206"/>
        <end position="225"/>
    </location>
</feature>